<sequence length="131" mass="14858">SLNKPLYLYSLPLIWFASFYPNTLKAIESKRYLKIENTIGYNNLQPRSNIPNIKEKENIPPELAARLQRIEGAHANGMESLPFFGLAVLAGNWAGVDNQTLNIACGLHLICRIAYNYIYFNQTSRRSAGLR</sequence>
<feature type="non-terminal residue" evidence="5">
    <location>
        <position position="1"/>
    </location>
</feature>
<dbReference type="GO" id="GO:0016020">
    <property type="term" value="C:membrane"/>
    <property type="evidence" value="ECO:0007669"/>
    <property type="project" value="UniProtKB-SubCell"/>
</dbReference>
<organism evidence="5 6">
    <name type="scientific">Gymnopilus junonius</name>
    <name type="common">Spectacular rustgill mushroom</name>
    <name type="synonym">Gymnopilus spectabilis subsp. junonius</name>
    <dbReference type="NCBI Taxonomy" id="109634"/>
    <lineage>
        <taxon>Eukaryota</taxon>
        <taxon>Fungi</taxon>
        <taxon>Dikarya</taxon>
        <taxon>Basidiomycota</taxon>
        <taxon>Agaricomycotina</taxon>
        <taxon>Agaricomycetes</taxon>
        <taxon>Agaricomycetidae</taxon>
        <taxon>Agaricales</taxon>
        <taxon>Agaricineae</taxon>
        <taxon>Hymenogastraceae</taxon>
        <taxon>Gymnopilus</taxon>
    </lineage>
</organism>
<dbReference type="OrthoDB" id="2122304at2759"/>
<evidence type="ECO:0000256" key="1">
    <source>
        <dbReference type="ARBA" id="ARBA00004370"/>
    </source>
</evidence>
<proteinExistence type="predicted"/>
<dbReference type="SUPFAM" id="SSF161084">
    <property type="entry name" value="MAPEG domain-like"/>
    <property type="match status" value="1"/>
</dbReference>
<keyword evidence="4" id="KW-0472">Membrane</keyword>
<evidence type="ECO:0000256" key="4">
    <source>
        <dbReference type="ARBA" id="ARBA00023136"/>
    </source>
</evidence>
<accession>A0A9P5NCC1</accession>
<keyword evidence="6" id="KW-1185">Reference proteome</keyword>
<comment type="subcellular location">
    <subcellularLocation>
        <location evidence="1">Membrane</location>
    </subcellularLocation>
</comment>
<dbReference type="InterPro" id="IPR023352">
    <property type="entry name" value="MAPEG-like_dom_sf"/>
</dbReference>
<dbReference type="EMBL" id="JADNYJ010000197">
    <property type="protein sequence ID" value="KAF8875407.1"/>
    <property type="molecule type" value="Genomic_DNA"/>
</dbReference>
<evidence type="ECO:0000256" key="3">
    <source>
        <dbReference type="ARBA" id="ARBA00022989"/>
    </source>
</evidence>
<reference evidence="5" key="1">
    <citation type="submission" date="2020-11" db="EMBL/GenBank/DDBJ databases">
        <authorList>
            <consortium name="DOE Joint Genome Institute"/>
            <person name="Ahrendt S."/>
            <person name="Riley R."/>
            <person name="Andreopoulos W."/>
            <person name="LaButti K."/>
            <person name="Pangilinan J."/>
            <person name="Ruiz-duenas F.J."/>
            <person name="Barrasa J.M."/>
            <person name="Sanchez-Garcia M."/>
            <person name="Camarero S."/>
            <person name="Miyauchi S."/>
            <person name="Serrano A."/>
            <person name="Linde D."/>
            <person name="Babiker R."/>
            <person name="Drula E."/>
            <person name="Ayuso-Fernandez I."/>
            <person name="Pacheco R."/>
            <person name="Padilla G."/>
            <person name="Ferreira P."/>
            <person name="Barriuso J."/>
            <person name="Kellner H."/>
            <person name="Castanera R."/>
            <person name="Alfaro M."/>
            <person name="Ramirez L."/>
            <person name="Pisabarro A.G."/>
            <person name="Kuo A."/>
            <person name="Tritt A."/>
            <person name="Lipzen A."/>
            <person name="He G."/>
            <person name="Yan M."/>
            <person name="Ng V."/>
            <person name="Cullen D."/>
            <person name="Martin F."/>
            <person name="Rosso M.-N."/>
            <person name="Henrissat B."/>
            <person name="Hibbett D."/>
            <person name="Martinez A.T."/>
            <person name="Grigoriev I.V."/>
        </authorList>
    </citation>
    <scope>NUCLEOTIDE SEQUENCE</scope>
    <source>
        <strain evidence="5">AH 44721</strain>
    </source>
</reference>
<dbReference type="InterPro" id="IPR001129">
    <property type="entry name" value="Membr-assoc_MAPEG"/>
</dbReference>
<evidence type="ECO:0000313" key="6">
    <source>
        <dbReference type="Proteomes" id="UP000724874"/>
    </source>
</evidence>
<gene>
    <name evidence="5" type="ORF">CPB84DRAFT_1689632</name>
</gene>
<keyword evidence="3" id="KW-1133">Transmembrane helix</keyword>
<dbReference type="Gene3D" id="1.20.120.550">
    <property type="entry name" value="Membrane associated eicosanoid/glutathione metabolism-like domain"/>
    <property type="match status" value="1"/>
</dbReference>
<comment type="caution">
    <text evidence="5">The sequence shown here is derived from an EMBL/GenBank/DDBJ whole genome shotgun (WGS) entry which is preliminary data.</text>
</comment>
<dbReference type="Pfam" id="PF01124">
    <property type="entry name" value="MAPEG"/>
    <property type="match status" value="1"/>
</dbReference>
<dbReference type="PANTHER" id="PTHR35371">
    <property type="entry name" value="INNER MEMBRANE PROTEIN"/>
    <property type="match status" value="1"/>
</dbReference>
<protein>
    <submittedName>
        <fullName evidence="5">Uncharacterized protein</fullName>
    </submittedName>
</protein>
<dbReference type="PANTHER" id="PTHR35371:SF1">
    <property type="entry name" value="BLR7753 PROTEIN"/>
    <property type="match status" value="1"/>
</dbReference>
<keyword evidence="2" id="KW-0812">Transmembrane</keyword>
<dbReference type="AlphaFoldDB" id="A0A9P5NCC1"/>
<name>A0A9P5NCC1_GYMJU</name>
<evidence type="ECO:0000256" key="2">
    <source>
        <dbReference type="ARBA" id="ARBA00022692"/>
    </source>
</evidence>
<dbReference type="Proteomes" id="UP000724874">
    <property type="component" value="Unassembled WGS sequence"/>
</dbReference>
<evidence type="ECO:0000313" key="5">
    <source>
        <dbReference type="EMBL" id="KAF8875407.1"/>
    </source>
</evidence>